<protein>
    <submittedName>
        <fullName evidence="1">Uncharacterized protein</fullName>
    </submittedName>
</protein>
<proteinExistence type="predicted"/>
<comment type="caution">
    <text evidence="1">The sequence shown here is derived from an EMBL/GenBank/DDBJ whole genome shotgun (WGS) entry which is preliminary data.</text>
</comment>
<accession>A0AAV1HWR1</accession>
<dbReference type="AlphaFoldDB" id="A0AAV1HWR1"/>
<sequence length="333" mass="36550">MSNVVLGLSWRSNLIYGRPSFHPAQTSDRLWFDSEALRCVTITRCPKIQRGDLRTHCMGVAESTAAVQSLLSLALAGDFDGLLEYVPDAAVEHALQRKKIFRRSERGDCVSFPEMAVMSQPDFSIGAHAMRGLIFSRPSSIELLSSMRLSAQSAVHRCSVTATSGEEMILSIAMCREERHKPSYRGFTTEMAWAVSAIRGEAAVDEEGRCPDEPDPRWGPESVVCGQLHALRQGNLEQAASFTGAAWEDGPSPAVHARDVLSEHYAPLVYHGGHQLAGTTQVSASRAYVFAGVELRGMRKQSKSSSNLYTWALSLHRGGTTWLIDGIEKLLNM</sequence>
<evidence type="ECO:0000313" key="1">
    <source>
        <dbReference type="EMBL" id="CAK0760929.1"/>
    </source>
</evidence>
<keyword evidence="2" id="KW-1185">Reference proteome</keyword>
<name>A0AAV1HWR1_9CHLO</name>
<organism evidence="1 2">
    <name type="scientific">Coccomyxa viridis</name>
    <dbReference type="NCBI Taxonomy" id="1274662"/>
    <lineage>
        <taxon>Eukaryota</taxon>
        <taxon>Viridiplantae</taxon>
        <taxon>Chlorophyta</taxon>
        <taxon>core chlorophytes</taxon>
        <taxon>Trebouxiophyceae</taxon>
        <taxon>Trebouxiophyceae incertae sedis</taxon>
        <taxon>Coccomyxaceae</taxon>
        <taxon>Coccomyxa</taxon>
    </lineage>
</organism>
<evidence type="ECO:0000313" key="2">
    <source>
        <dbReference type="Proteomes" id="UP001314263"/>
    </source>
</evidence>
<reference evidence="1 2" key="1">
    <citation type="submission" date="2023-10" db="EMBL/GenBank/DDBJ databases">
        <authorList>
            <person name="Maclean D."/>
            <person name="Macfadyen A."/>
        </authorList>
    </citation>
    <scope>NUCLEOTIDE SEQUENCE [LARGE SCALE GENOMIC DNA]</scope>
</reference>
<gene>
    <name evidence="1" type="ORF">CVIRNUC_002813</name>
</gene>
<dbReference type="EMBL" id="CAUYUE010000004">
    <property type="protein sequence ID" value="CAK0760929.1"/>
    <property type="molecule type" value="Genomic_DNA"/>
</dbReference>
<dbReference type="Proteomes" id="UP001314263">
    <property type="component" value="Unassembled WGS sequence"/>
</dbReference>